<evidence type="ECO:0000313" key="2">
    <source>
        <dbReference type="EMBL" id="OGZ43488.1"/>
    </source>
</evidence>
<dbReference type="PANTHER" id="PTHR36966">
    <property type="entry name" value="REP-ASSOCIATED TYROSINE TRANSPOSASE"/>
    <property type="match status" value="1"/>
</dbReference>
<dbReference type="GO" id="GO:0043565">
    <property type="term" value="F:sequence-specific DNA binding"/>
    <property type="evidence" value="ECO:0007669"/>
    <property type="project" value="TreeGrafter"/>
</dbReference>
<proteinExistence type="predicted"/>
<dbReference type="Gene3D" id="3.30.70.1290">
    <property type="entry name" value="Transposase IS200-like"/>
    <property type="match status" value="1"/>
</dbReference>
<dbReference type="PANTHER" id="PTHR36966:SF1">
    <property type="entry name" value="REP-ASSOCIATED TYROSINE TRANSPOSASE"/>
    <property type="match status" value="1"/>
</dbReference>
<dbReference type="InterPro" id="IPR002686">
    <property type="entry name" value="Transposase_17"/>
</dbReference>
<dbReference type="GO" id="GO:0006313">
    <property type="term" value="P:DNA transposition"/>
    <property type="evidence" value="ECO:0007669"/>
    <property type="project" value="InterPro"/>
</dbReference>
<gene>
    <name evidence="2" type="ORF">A2756_05220</name>
</gene>
<dbReference type="InterPro" id="IPR052715">
    <property type="entry name" value="RAYT_transposase"/>
</dbReference>
<dbReference type="SUPFAM" id="SSF143422">
    <property type="entry name" value="Transposase IS200-like"/>
    <property type="match status" value="1"/>
</dbReference>
<comment type="caution">
    <text evidence="2">The sequence shown here is derived from an EMBL/GenBank/DDBJ whole genome shotgun (WGS) entry which is preliminary data.</text>
</comment>
<dbReference type="AlphaFoldDB" id="A0A1G2G0X1"/>
<dbReference type="GO" id="GO:0004803">
    <property type="term" value="F:transposase activity"/>
    <property type="evidence" value="ECO:0007669"/>
    <property type="project" value="InterPro"/>
</dbReference>
<dbReference type="EMBL" id="MHNL01000033">
    <property type="protein sequence ID" value="OGZ43488.1"/>
    <property type="molecule type" value="Genomic_DNA"/>
</dbReference>
<protein>
    <recommendedName>
        <fullName evidence="1">Transposase IS200-like domain-containing protein</fullName>
    </recommendedName>
</protein>
<accession>A0A1G2G0X1</accession>
<evidence type="ECO:0000259" key="1">
    <source>
        <dbReference type="SMART" id="SM01321"/>
    </source>
</evidence>
<dbReference type="InterPro" id="IPR036515">
    <property type="entry name" value="Transposase_17_sf"/>
</dbReference>
<feature type="domain" description="Transposase IS200-like" evidence="1">
    <location>
        <begin position="24"/>
        <end position="156"/>
    </location>
</feature>
<sequence length="167" mass="19692">MTPEGLFRKTYRIASARLKEWDYSSPGHYSVTICTQDKQCFFGDIVEIEEEPGAAIQFSPAGQTIEKFWKMIPRWYPNVSLDDWQIMPNHFHGILFIGEQKEGVTLGLIINQFKAECTKEIRNIGFRDFAWQPRFHDHIVRNGKDLERVQRYIRENPAAWFYGEDED</sequence>
<dbReference type="SMART" id="SM01321">
    <property type="entry name" value="Y1_Tnp"/>
    <property type="match status" value="1"/>
</dbReference>
<dbReference type="Proteomes" id="UP000177785">
    <property type="component" value="Unassembled WGS sequence"/>
</dbReference>
<reference evidence="2 3" key="1">
    <citation type="journal article" date="2016" name="Nat. Commun.">
        <title>Thousands of microbial genomes shed light on interconnected biogeochemical processes in an aquifer system.</title>
        <authorList>
            <person name="Anantharaman K."/>
            <person name="Brown C.T."/>
            <person name="Hug L.A."/>
            <person name="Sharon I."/>
            <person name="Castelle C.J."/>
            <person name="Probst A.J."/>
            <person name="Thomas B.C."/>
            <person name="Singh A."/>
            <person name="Wilkins M.J."/>
            <person name="Karaoz U."/>
            <person name="Brodie E.L."/>
            <person name="Williams K.H."/>
            <person name="Hubbard S.S."/>
            <person name="Banfield J.F."/>
        </authorList>
    </citation>
    <scope>NUCLEOTIDE SEQUENCE [LARGE SCALE GENOMIC DNA]</scope>
</reference>
<name>A0A1G2G0X1_9BACT</name>
<organism evidence="2 3">
    <name type="scientific">Candidatus Ryanbacteria bacterium RIFCSPHIGHO2_01_FULL_48_27</name>
    <dbReference type="NCBI Taxonomy" id="1802115"/>
    <lineage>
        <taxon>Bacteria</taxon>
        <taxon>Candidatus Ryaniibacteriota</taxon>
    </lineage>
</organism>
<evidence type="ECO:0000313" key="3">
    <source>
        <dbReference type="Proteomes" id="UP000177785"/>
    </source>
</evidence>